<evidence type="ECO:0000256" key="3">
    <source>
        <dbReference type="ARBA" id="ARBA00022832"/>
    </source>
</evidence>
<dbReference type="PANTHER" id="PTHR43981:SF2">
    <property type="entry name" value="ENOYL-[ACYL-CARRIER-PROTEIN] REDUCTASE, MITOCHONDRIAL"/>
    <property type="match status" value="1"/>
</dbReference>
<dbReference type="Gene3D" id="3.40.50.720">
    <property type="entry name" value="NAD(P)-binding Rossmann-like Domain"/>
    <property type="match status" value="1"/>
</dbReference>
<dbReference type="GO" id="GO:0006633">
    <property type="term" value="P:fatty acid biosynthetic process"/>
    <property type="evidence" value="ECO:0007669"/>
    <property type="project" value="UniProtKB-KW"/>
</dbReference>
<dbReference type="HOGENOM" id="CLU_026673_17_2_4"/>
<gene>
    <name evidence="12" type="ORF">BGL_2c25930</name>
</gene>
<keyword evidence="4" id="KW-0521">NADP</keyword>
<evidence type="ECO:0000256" key="8">
    <source>
        <dbReference type="ARBA" id="ARBA00023160"/>
    </source>
</evidence>
<reference evidence="12 13" key="2">
    <citation type="journal article" date="2016" name="Appl. Microbiol. Biotechnol.">
        <title>Mutations improving production and secretion of extracellular lipase by Burkholderia glumae PG1.</title>
        <authorList>
            <person name="Knapp A."/>
            <person name="Voget S."/>
            <person name="Gao R."/>
            <person name="Zaburannyi N."/>
            <person name="Krysciak D."/>
            <person name="Breuer M."/>
            <person name="Hauer B."/>
            <person name="Streit W.R."/>
            <person name="Muller R."/>
            <person name="Daniel R."/>
            <person name="Jaeger K.E."/>
        </authorList>
    </citation>
    <scope>NUCLEOTIDE SEQUENCE [LARGE SCALE GENOMIC DNA]</scope>
    <source>
        <strain evidence="12 13">PG1</strain>
    </source>
</reference>
<dbReference type="SUPFAM" id="SSF50129">
    <property type="entry name" value="GroES-like"/>
    <property type="match status" value="1"/>
</dbReference>
<dbReference type="GO" id="GO:0141148">
    <property type="term" value="F:enoyl-[acyl-carrier-protein] reductase (NADPH) activity"/>
    <property type="evidence" value="ECO:0007669"/>
    <property type="project" value="UniProtKB-EC"/>
</dbReference>
<comment type="similarity">
    <text evidence="1">Belongs to the zinc-containing alcohol dehydrogenase family. Quinone oxidoreductase subfamily.</text>
</comment>
<dbReference type="InterPro" id="IPR036291">
    <property type="entry name" value="NAD(P)-bd_dom_sf"/>
</dbReference>
<dbReference type="InterPro" id="IPR013149">
    <property type="entry name" value="ADH-like_C"/>
</dbReference>
<keyword evidence="3" id="KW-0276">Fatty acid metabolism</keyword>
<evidence type="ECO:0000259" key="11">
    <source>
        <dbReference type="SMART" id="SM00829"/>
    </source>
</evidence>
<protein>
    <recommendedName>
        <fullName evidence="9">enoyl-[acyl-carrier-protein] reductase</fullName>
        <ecNumber evidence="9">1.3.1.104</ecNumber>
    </recommendedName>
</protein>
<evidence type="ECO:0000256" key="6">
    <source>
        <dbReference type="ARBA" id="ARBA00023002"/>
    </source>
</evidence>
<evidence type="ECO:0000256" key="1">
    <source>
        <dbReference type="ARBA" id="ARBA00010371"/>
    </source>
</evidence>
<keyword evidence="8" id="KW-0275">Fatty acid biosynthesis</keyword>
<dbReference type="PANTHER" id="PTHR43981">
    <property type="entry name" value="ENOYL-[ACYL-CARRIER-PROTEIN] REDUCTASE, MITOCHONDRIAL"/>
    <property type="match status" value="1"/>
</dbReference>
<evidence type="ECO:0000256" key="10">
    <source>
        <dbReference type="ARBA" id="ARBA00048843"/>
    </source>
</evidence>
<dbReference type="Pfam" id="PF00107">
    <property type="entry name" value="ADH_zinc_N"/>
    <property type="match status" value="1"/>
</dbReference>
<reference evidence="13" key="1">
    <citation type="submission" date="2011-03" db="EMBL/GenBank/DDBJ databases">
        <authorList>
            <person name="Voget S."/>
            <person name="Streit W.R."/>
            <person name="Jaeger K.E."/>
            <person name="Daniel R."/>
        </authorList>
    </citation>
    <scope>NUCLEOTIDE SEQUENCE [LARGE SCALE GENOMIC DNA]</scope>
    <source>
        <strain evidence="13">PG1</strain>
    </source>
</reference>
<dbReference type="InterPro" id="IPR051034">
    <property type="entry name" value="Mito_Enoyl-ACP_Reductase"/>
</dbReference>
<comment type="catalytic activity">
    <reaction evidence="10">
        <text>a 2,3-saturated acyl-[ACP] + NADP(+) = a (2E)-enoyl-[ACP] + NADPH + H(+)</text>
        <dbReference type="Rhea" id="RHEA:22564"/>
        <dbReference type="Rhea" id="RHEA-COMP:9925"/>
        <dbReference type="Rhea" id="RHEA-COMP:9926"/>
        <dbReference type="ChEBI" id="CHEBI:15378"/>
        <dbReference type="ChEBI" id="CHEBI:57783"/>
        <dbReference type="ChEBI" id="CHEBI:58349"/>
        <dbReference type="ChEBI" id="CHEBI:78784"/>
        <dbReference type="ChEBI" id="CHEBI:78785"/>
        <dbReference type="EC" id="1.3.1.104"/>
    </reaction>
</comment>
<evidence type="ECO:0000256" key="7">
    <source>
        <dbReference type="ARBA" id="ARBA00023098"/>
    </source>
</evidence>
<dbReference type="SUPFAM" id="SSF51735">
    <property type="entry name" value="NAD(P)-binding Rossmann-fold domains"/>
    <property type="match status" value="1"/>
</dbReference>
<dbReference type="RefSeq" id="WP_042628888.1">
    <property type="nucleotide sequence ID" value="NZ_CP002581.1"/>
</dbReference>
<dbReference type="EC" id="1.3.1.104" evidence="9"/>
<evidence type="ECO:0000256" key="2">
    <source>
        <dbReference type="ARBA" id="ARBA00022516"/>
    </source>
</evidence>
<accession>A0A0B6RZ51</accession>
<name>A0A0B6RZ51_BURPL</name>
<keyword evidence="7" id="KW-0443">Lipid metabolism</keyword>
<dbReference type="Gene3D" id="3.90.180.10">
    <property type="entry name" value="Medium-chain alcohol dehydrogenases, catalytic domain"/>
    <property type="match status" value="1"/>
</dbReference>
<keyword evidence="2" id="KW-0444">Lipid biosynthesis</keyword>
<dbReference type="AlphaFoldDB" id="A0A0B6RZ51"/>
<dbReference type="Proteomes" id="UP000031838">
    <property type="component" value="Chromosome 2"/>
</dbReference>
<dbReference type="InterPro" id="IPR020843">
    <property type="entry name" value="ER"/>
</dbReference>
<dbReference type="KEGG" id="bgp:BGL_2c25930"/>
<feature type="domain" description="Enoyl reductase (ER)" evidence="11">
    <location>
        <begin position="11"/>
        <end position="317"/>
    </location>
</feature>
<evidence type="ECO:0000256" key="9">
    <source>
        <dbReference type="ARBA" id="ARBA00038963"/>
    </source>
</evidence>
<evidence type="ECO:0000256" key="5">
    <source>
        <dbReference type="ARBA" id="ARBA00022946"/>
    </source>
</evidence>
<dbReference type="SMART" id="SM00829">
    <property type="entry name" value="PKS_ER"/>
    <property type="match status" value="1"/>
</dbReference>
<evidence type="ECO:0000313" key="13">
    <source>
        <dbReference type="Proteomes" id="UP000031838"/>
    </source>
</evidence>
<dbReference type="InterPro" id="IPR011032">
    <property type="entry name" value="GroES-like_sf"/>
</dbReference>
<dbReference type="Pfam" id="PF08240">
    <property type="entry name" value="ADH_N"/>
    <property type="match status" value="1"/>
</dbReference>
<evidence type="ECO:0000256" key="4">
    <source>
        <dbReference type="ARBA" id="ARBA00022857"/>
    </source>
</evidence>
<evidence type="ECO:0000313" key="12">
    <source>
        <dbReference type="EMBL" id="AJK50647.1"/>
    </source>
</evidence>
<dbReference type="EMBL" id="CP002581">
    <property type="protein sequence ID" value="AJK50647.1"/>
    <property type="molecule type" value="Genomic_DNA"/>
</dbReference>
<keyword evidence="5" id="KW-0809">Transit peptide</keyword>
<organism evidence="12 13">
    <name type="scientific">Burkholderia plantarii</name>
    <dbReference type="NCBI Taxonomy" id="41899"/>
    <lineage>
        <taxon>Bacteria</taxon>
        <taxon>Pseudomonadati</taxon>
        <taxon>Pseudomonadota</taxon>
        <taxon>Betaproteobacteria</taxon>
        <taxon>Burkholderiales</taxon>
        <taxon>Burkholderiaceae</taxon>
        <taxon>Burkholderia</taxon>
    </lineage>
</organism>
<sequence length="327" mass="34370">MKAARLTSYGEPLAGIALHDVPEPPAPGAGEVLVQMRYAPVNVSDLMVARGIYDWRPQLPATLGDEGAGVIVATGEDVEGMRPGTRVVLPFMAQTWRERLTVKARQLTVVPPNVTLQQAAMATINLVTAAMLLDDYVPLAPGDVVAYNAANSGLGHCIAGLASRRGLRTLGFVRAAADIGRVREAGCEIVRLDDGLDPTGDAELNGSRVRLALDGVGGPSAGRLASLLASDGALVAYGAASHRPMEVSAQHLIFKRVSVHGFFEGRPENVARIRLTLESVLCALEPGGIEQPVAACYPLGRVNDAVAHAMRGGKIMLTFGETRDDAA</sequence>
<dbReference type="InterPro" id="IPR013154">
    <property type="entry name" value="ADH-like_N"/>
</dbReference>
<proteinExistence type="inferred from homology"/>
<dbReference type="CDD" id="cd08290">
    <property type="entry name" value="ETR"/>
    <property type="match status" value="1"/>
</dbReference>
<keyword evidence="13" id="KW-1185">Reference proteome</keyword>
<keyword evidence="6" id="KW-0560">Oxidoreductase</keyword>